<dbReference type="PANTHER" id="PTHR48047">
    <property type="entry name" value="GLYCOSYLTRANSFERASE"/>
    <property type="match status" value="1"/>
</dbReference>
<sequence length="519" mass="58801">MKQQSKIEISLIKIAKAMDQSQPNHHQLNVIFLPYPTPGHMNPMVDTARLFARHGASVTIITTIANASTLQKTIDSDFSSGHPIRTQVLQFPSAQVGLPDGVENIKDGTSPEMLGKINRGISILKDQIELLFQDLQPDCIVTDMGYPWTVESASKLGIPRLYFYSSSCFSNCASYFVRKYRPHDNLVSDTHKFTIPCLPQSIEMTPLQLADWIRTKDHAAAGFFEPMYESEKRSYGTLYNTFHELESDYEQLSKSTMGIKSWSVGPVSAWINKDDEKRANRGHIEDLAKEPEWLNWLNSRQNESVLYVSFGSLTRLPHAQIVELAHGLENSGHDFIWVIRKKDGDENGERFLHDFEQRMKESNKGCIIWNWAPQLLILDHPATGGIVTHCGWNSILESLNAGLPMITWPLFAEQFYNEKLLADVLKIGVPVGVKENKFWTSMGEEGAMVRREEIMKAVETLMGSSQESKEMRMRAKKLADAAKRTIEEGGHSYNNLIQLIDELKSLKISRELGKSRLDD</sequence>
<dbReference type="FunFam" id="3.40.50.2000:FF:000071">
    <property type="entry name" value="Glycosyltransferase"/>
    <property type="match status" value="1"/>
</dbReference>
<dbReference type="PANTHER" id="PTHR48047:SF150">
    <property type="entry name" value="SOLANIDINE UDP-GLUCOSE GLUCOSYLTRANSFERASE 1"/>
    <property type="match status" value="1"/>
</dbReference>
<evidence type="ECO:0000313" key="4">
    <source>
        <dbReference type="EMBL" id="UXY92004.1"/>
    </source>
</evidence>
<accession>A0AA94YQ52</accession>
<dbReference type="GO" id="GO:0035251">
    <property type="term" value="F:UDP-glucosyltransferase activity"/>
    <property type="evidence" value="ECO:0007669"/>
    <property type="project" value="TreeGrafter"/>
</dbReference>
<keyword evidence="2" id="KW-0328">Glycosyltransferase</keyword>
<dbReference type="SUPFAM" id="SSF53756">
    <property type="entry name" value="UDP-Glycosyltransferase/glycogen phosphorylase"/>
    <property type="match status" value="1"/>
</dbReference>
<dbReference type="FunFam" id="3.40.50.2000:FF:000202">
    <property type="entry name" value="Glycosyltransferase"/>
    <property type="match status" value="1"/>
</dbReference>
<dbReference type="InterPro" id="IPR002213">
    <property type="entry name" value="UDP_glucos_trans"/>
</dbReference>
<dbReference type="AlphaFoldDB" id="A0AA94YQ52"/>
<dbReference type="Pfam" id="PF00201">
    <property type="entry name" value="UDPGT"/>
    <property type="match status" value="1"/>
</dbReference>
<dbReference type="CDD" id="cd03784">
    <property type="entry name" value="GT1_Gtf-like"/>
    <property type="match status" value="1"/>
</dbReference>
<reference evidence="4" key="1">
    <citation type="submission" date="2021-07" db="EMBL/GenBank/DDBJ databases">
        <authorList>
            <person name="Zhang L."/>
            <person name="Feng X."/>
            <person name="Li C."/>
        </authorList>
    </citation>
    <scope>NUCLEOTIDE SEQUENCE</scope>
</reference>
<organism evidence="4">
    <name type="scientific">Glycyrrhiza glabra</name>
    <name type="common">Licorice</name>
    <dbReference type="NCBI Taxonomy" id="49827"/>
    <lineage>
        <taxon>Eukaryota</taxon>
        <taxon>Viridiplantae</taxon>
        <taxon>Streptophyta</taxon>
        <taxon>Embryophyta</taxon>
        <taxon>Tracheophyta</taxon>
        <taxon>Spermatophyta</taxon>
        <taxon>Magnoliopsida</taxon>
        <taxon>eudicotyledons</taxon>
        <taxon>Gunneridae</taxon>
        <taxon>Pentapetalae</taxon>
        <taxon>rosids</taxon>
        <taxon>fabids</taxon>
        <taxon>Fabales</taxon>
        <taxon>Fabaceae</taxon>
        <taxon>Papilionoideae</taxon>
        <taxon>50 kb inversion clade</taxon>
        <taxon>NPAAA clade</taxon>
        <taxon>Hologalegina</taxon>
        <taxon>IRL clade</taxon>
        <taxon>Galegeae</taxon>
        <taxon>Glycyrrhiza</taxon>
    </lineage>
</organism>
<dbReference type="EMBL" id="MZ574449">
    <property type="protein sequence ID" value="UXY92004.1"/>
    <property type="molecule type" value="mRNA"/>
</dbReference>
<protein>
    <submittedName>
        <fullName evidence="4">UDP-glycosyltransferase UGT6</fullName>
    </submittedName>
</protein>
<proteinExistence type="evidence at transcript level"/>
<keyword evidence="3" id="KW-0808">Transferase</keyword>
<evidence type="ECO:0000256" key="1">
    <source>
        <dbReference type="ARBA" id="ARBA00009995"/>
    </source>
</evidence>
<dbReference type="Gene3D" id="3.40.50.2000">
    <property type="entry name" value="Glycogen Phosphorylase B"/>
    <property type="match status" value="2"/>
</dbReference>
<comment type="similarity">
    <text evidence="1">Belongs to the UDP-glycosyltransferase family.</text>
</comment>
<evidence type="ECO:0000256" key="2">
    <source>
        <dbReference type="ARBA" id="ARBA00022676"/>
    </source>
</evidence>
<name>A0AA94YQ52_GLYGL</name>
<evidence type="ECO:0000256" key="3">
    <source>
        <dbReference type="ARBA" id="ARBA00022679"/>
    </source>
</evidence>